<dbReference type="Pfam" id="PF01890">
    <property type="entry name" value="CbiG_C"/>
    <property type="match status" value="1"/>
</dbReference>
<dbReference type="PANTHER" id="PTHR37477:SF1">
    <property type="entry name" value="COBALT-PRECORRIN-5A HYDROLASE"/>
    <property type="match status" value="1"/>
</dbReference>
<reference evidence="2 3" key="1">
    <citation type="submission" date="2016-09" db="EMBL/GenBank/DDBJ databases">
        <title>Rhizobium sp. nov., a novel species isolated from the rice rhizosphere.</title>
        <authorList>
            <person name="Zhao J."/>
            <person name="Zhang X."/>
        </authorList>
    </citation>
    <scope>NUCLEOTIDE SEQUENCE [LARGE SCALE GENOMIC DNA]</scope>
    <source>
        <strain evidence="2 3">1.7048</strain>
    </source>
</reference>
<name>A0A1Q9B0I3_9HYPH</name>
<evidence type="ECO:0000313" key="3">
    <source>
        <dbReference type="Proteomes" id="UP000186364"/>
    </source>
</evidence>
<protein>
    <recommendedName>
        <fullName evidence="1">CobE/GbiG C-terminal domain-containing protein</fullName>
    </recommendedName>
</protein>
<dbReference type="GO" id="GO:0009236">
    <property type="term" value="P:cobalamin biosynthetic process"/>
    <property type="evidence" value="ECO:0007669"/>
    <property type="project" value="InterPro"/>
</dbReference>
<accession>A0A1Q9B0I3</accession>
<dbReference type="Proteomes" id="UP000186364">
    <property type="component" value="Unassembled WGS sequence"/>
</dbReference>
<keyword evidence="3" id="KW-1185">Reference proteome</keyword>
<dbReference type="Gene3D" id="3.30.420.180">
    <property type="entry name" value="CobE/GbiG C-terminal domain"/>
    <property type="match status" value="1"/>
</dbReference>
<evidence type="ECO:0000259" key="1">
    <source>
        <dbReference type="Pfam" id="PF01890"/>
    </source>
</evidence>
<dbReference type="RefSeq" id="WP_075626528.1">
    <property type="nucleotide sequence ID" value="NZ_MKIP01000032.1"/>
</dbReference>
<dbReference type="SUPFAM" id="SSF159664">
    <property type="entry name" value="CobE/GbiG C-terminal domain-like"/>
    <property type="match status" value="1"/>
</dbReference>
<gene>
    <name evidence="2" type="ORF">BJF93_00745</name>
</gene>
<organism evidence="2 3">
    <name type="scientific">Xaviernesmea oryzae</name>
    <dbReference type="NCBI Taxonomy" id="464029"/>
    <lineage>
        <taxon>Bacteria</taxon>
        <taxon>Pseudomonadati</taxon>
        <taxon>Pseudomonadota</taxon>
        <taxon>Alphaproteobacteria</taxon>
        <taxon>Hyphomicrobiales</taxon>
        <taxon>Rhizobiaceae</taxon>
        <taxon>Rhizobium/Agrobacterium group</taxon>
        <taxon>Xaviernesmea</taxon>
    </lineage>
</organism>
<dbReference type="InterPro" id="IPR052553">
    <property type="entry name" value="CbiG_hydrolase"/>
</dbReference>
<evidence type="ECO:0000313" key="2">
    <source>
        <dbReference type="EMBL" id="OLP61495.1"/>
    </source>
</evidence>
<dbReference type="AlphaFoldDB" id="A0A1Q9B0I3"/>
<dbReference type="PANTHER" id="PTHR37477">
    <property type="entry name" value="COBALT-PRECORRIN-5A HYDROLASE"/>
    <property type="match status" value="1"/>
</dbReference>
<sequence length="177" mass="18262">MWRAAADGRREEAEPCLVLGLGCERGISAQVMLDLAESVLAGLGPDAPVRLAAIASLDRRRLEPGLLAVAAQYQVPFLTFHAARLDREAPRLKTPSARVHAIIGCHGVAEGAALAAAGPAGLLIVPKQIRQGATAAIAATDVKSMALQALEDEHWKSESSPSCVDSRIAGLACGGAG</sequence>
<dbReference type="OrthoDB" id="7360651at2"/>
<comment type="caution">
    <text evidence="2">The sequence shown here is derived from an EMBL/GenBank/DDBJ whole genome shotgun (WGS) entry which is preliminary data.</text>
</comment>
<proteinExistence type="predicted"/>
<dbReference type="EMBL" id="MKIP01000032">
    <property type="protein sequence ID" value="OLP61495.1"/>
    <property type="molecule type" value="Genomic_DNA"/>
</dbReference>
<feature type="domain" description="CobE/GbiG C-terminal" evidence="1">
    <location>
        <begin position="17"/>
        <end position="138"/>
    </location>
</feature>
<dbReference type="InterPro" id="IPR002750">
    <property type="entry name" value="CobE/GbiG_C"/>
</dbReference>
<dbReference type="InterPro" id="IPR036518">
    <property type="entry name" value="CobE/GbiG_C_sf"/>
</dbReference>